<organism evidence="3 4">
    <name type="scientific">Acanthopleuribacter pedis</name>
    <dbReference type="NCBI Taxonomy" id="442870"/>
    <lineage>
        <taxon>Bacteria</taxon>
        <taxon>Pseudomonadati</taxon>
        <taxon>Acidobacteriota</taxon>
        <taxon>Holophagae</taxon>
        <taxon>Acanthopleuribacterales</taxon>
        <taxon>Acanthopleuribacteraceae</taxon>
        <taxon>Acanthopleuribacter</taxon>
    </lineage>
</organism>
<evidence type="ECO:0000256" key="1">
    <source>
        <dbReference type="SAM" id="Phobius"/>
    </source>
</evidence>
<keyword evidence="4" id="KW-1185">Reference proteome</keyword>
<dbReference type="AlphaFoldDB" id="A0A8J7U2E9"/>
<reference evidence="3" key="1">
    <citation type="submission" date="2021-03" db="EMBL/GenBank/DDBJ databases">
        <authorList>
            <person name="Wang G."/>
        </authorList>
    </citation>
    <scope>NUCLEOTIDE SEQUENCE</scope>
    <source>
        <strain evidence="3">KCTC 12899</strain>
    </source>
</reference>
<protein>
    <submittedName>
        <fullName evidence="3">Histidine kinase</fullName>
    </submittedName>
</protein>
<dbReference type="GO" id="GO:0016020">
    <property type="term" value="C:membrane"/>
    <property type="evidence" value="ECO:0007669"/>
    <property type="project" value="InterPro"/>
</dbReference>
<keyword evidence="3" id="KW-0418">Kinase</keyword>
<dbReference type="RefSeq" id="WP_207859069.1">
    <property type="nucleotide sequence ID" value="NZ_JAFREP010000009.1"/>
</dbReference>
<dbReference type="Gene3D" id="3.30.565.10">
    <property type="entry name" value="Histidine kinase-like ATPase, C-terminal domain"/>
    <property type="match status" value="1"/>
</dbReference>
<dbReference type="PANTHER" id="PTHR34220:SF7">
    <property type="entry name" value="SENSOR HISTIDINE KINASE YPDA"/>
    <property type="match status" value="1"/>
</dbReference>
<dbReference type="Pfam" id="PF06580">
    <property type="entry name" value="His_kinase"/>
    <property type="match status" value="1"/>
</dbReference>
<feature type="transmembrane region" description="Helical" evidence="1">
    <location>
        <begin position="61"/>
        <end position="82"/>
    </location>
</feature>
<dbReference type="SUPFAM" id="SSF55874">
    <property type="entry name" value="ATPase domain of HSP90 chaperone/DNA topoisomerase II/histidine kinase"/>
    <property type="match status" value="1"/>
</dbReference>
<accession>A0A8J7U2E9</accession>
<evidence type="ECO:0000259" key="2">
    <source>
        <dbReference type="Pfam" id="PF06580"/>
    </source>
</evidence>
<sequence>MRFSFLSVQIAVWVGFALLTRFTWLNTRPPSWTWIFCYMGLGLAAAYAFRPLILFLTRRPIPVQMGGMLLGALTLGLLWRLLFNSLEYHVLESANNAFKFWGYFHNGKSSVVQLLAWGFGYQGFLLYHGRLESQKNAAEAQALAQEAKLRLLQYQIQPHFLFNTLSSLDTLLATQRTEQARALLGELVRFFRFAVDQAVRDVKNVPLAQELAWIQAYLAVEKRRFGDRLRLDWQVTGTASTPVPAGILMPLIENALKHGIHPAVNGGDLVVKAEEQDDAWVVTITNSLAPAGTTKTYAEKTGLGLKNTAERMAHAYPAQHLFVFRKDADTFEAQCHFPKEPEGSGV</sequence>
<comment type="caution">
    <text evidence="3">The sequence shown here is derived from an EMBL/GenBank/DDBJ whole genome shotgun (WGS) entry which is preliminary data.</text>
</comment>
<feature type="domain" description="Signal transduction histidine kinase internal region" evidence="2">
    <location>
        <begin position="147"/>
        <end position="229"/>
    </location>
</feature>
<feature type="transmembrane region" description="Helical" evidence="1">
    <location>
        <begin position="5"/>
        <end position="25"/>
    </location>
</feature>
<dbReference type="PANTHER" id="PTHR34220">
    <property type="entry name" value="SENSOR HISTIDINE KINASE YPDA"/>
    <property type="match status" value="1"/>
</dbReference>
<dbReference type="InterPro" id="IPR050640">
    <property type="entry name" value="Bact_2-comp_sensor_kinase"/>
</dbReference>
<dbReference type="InterPro" id="IPR010559">
    <property type="entry name" value="Sig_transdc_His_kin_internal"/>
</dbReference>
<dbReference type="GO" id="GO:0000155">
    <property type="term" value="F:phosphorelay sensor kinase activity"/>
    <property type="evidence" value="ECO:0007669"/>
    <property type="project" value="InterPro"/>
</dbReference>
<keyword evidence="1" id="KW-0472">Membrane</keyword>
<proteinExistence type="predicted"/>
<dbReference type="Proteomes" id="UP000664417">
    <property type="component" value="Unassembled WGS sequence"/>
</dbReference>
<keyword evidence="3" id="KW-0808">Transferase</keyword>
<evidence type="ECO:0000313" key="3">
    <source>
        <dbReference type="EMBL" id="MBO1319248.1"/>
    </source>
</evidence>
<dbReference type="InterPro" id="IPR036890">
    <property type="entry name" value="HATPase_C_sf"/>
</dbReference>
<evidence type="ECO:0000313" key="4">
    <source>
        <dbReference type="Proteomes" id="UP000664417"/>
    </source>
</evidence>
<dbReference type="EMBL" id="JAFREP010000009">
    <property type="protein sequence ID" value="MBO1319248.1"/>
    <property type="molecule type" value="Genomic_DNA"/>
</dbReference>
<keyword evidence="1" id="KW-1133">Transmembrane helix</keyword>
<name>A0A8J7U2E9_9BACT</name>
<gene>
    <name evidence="3" type="ORF">J3U88_12320</name>
</gene>
<feature type="transmembrane region" description="Helical" evidence="1">
    <location>
        <begin position="31"/>
        <end position="49"/>
    </location>
</feature>
<keyword evidence="1" id="KW-0812">Transmembrane</keyword>